<proteinExistence type="predicted"/>
<name>A0A366XVQ7_9BACI</name>
<dbReference type="AlphaFoldDB" id="A0A366XVQ7"/>
<gene>
    <name evidence="1" type="ORF">DS031_14985</name>
</gene>
<dbReference type="InterPro" id="IPR023181">
    <property type="entry name" value="Homospermid_syn-like_C"/>
</dbReference>
<dbReference type="Gene3D" id="3.30.360.30">
    <property type="entry name" value="homospermidine synthase like"/>
    <property type="match status" value="1"/>
</dbReference>
<evidence type="ECO:0000313" key="1">
    <source>
        <dbReference type="EMBL" id="RBW68839.1"/>
    </source>
</evidence>
<dbReference type="EMBL" id="QOCW01000016">
    <property type="protein sequence ID" value="RBW68839.1"/>
    <property type="molecule type" value="Genomic_DNA"/>
</dbReference>
<keyword evidence="2" id="KW-1185">Reference proteome</keyword>
<reference evidence="1 2" key="1">
    <citation type="submission" date="2018-07" db="EMBL/GenBank/DDBJ databases">
        <title>Lottiidibacillus patelloidae gen. nov., sp. nov., isolated from the intestinal tract of a marine limpet and the reclassification of B. taeanensis BH030017T, B. algicola KMM 3737T and B. hwajinpoensis SW-72T as genus Lottiidibacillus.</title>
        <authorList>
            <person name="Liu R."/>
            <person name="Huang Z."/>
        </authorList>
    </citation>
    <scope>NUCLEOTIDE SEQUENCE [LARGE SCALE GENOMIC DNA]</scope>
    <source>
        <strain evidence="1 2">BH030017</strain>
    </source>
</reference>
<accession>A0A366XVQ7</accession>
<protein>
    <submittedName>
        <fullName evidence="1">Uncharacterized protein</fullName>
    </submittedName>
</protein>
<sequence>MTKRQKQQVIDPSLGEVEGEDLVGVLLVYNDYEKYMYNTMKSSEIFPKYKTNATCFQVACGVYAGLASLLLDTLSTGVYYVDELLTQTNSRYGEYVTYHMKDFIVGENKGSDGFLHERMNEM</sequence>
<comment type="caution">
    <text evidence="1">The sequence shown here is derived from an EMBL/GenBank/DDBJ whole genome shotgun (WGS) entry which is preliminary data.</text>
</comment>
<dbReference type="OrthoDB" id="2446835at2"/>
<dbReference type="Proteomes" id="UP000253314">
    <property type="component" value="Unassembled WGS sequence"/>
</dbReference>
<evidence type="ECO:0000313" key="2">
    <source>
        <dbReference type="Proteomes" id="UP000253314"/>
    </source>
</evidence>
<organism evidence="1 2">
    <name type="scientific">Bacillus taeanensis</name>
    <dbReference type="NCBI Taxonomy" id="273032"/>
    <lineage>
        <taxon>Bacteria</taxon>
        <taxon>Bacillati</taxon>
        <taxon>Bacillota</taxon>
        <taxon>Bacilli</taxon>
        <taxon>Bacillales</taxon>
        <taxon>Bacillaceae</taxon>
        <taxon>Bacillus</taxon>
    </lineage>
</organism>